<evidence type="ECO:0000313" key="2">
    <source>
        <dbReference type="EMBL" id="PIN06703.1"/>
    </source>
</evidence>
<organism evidence="2 3">
    <name type="scientific">Handroanthus impetiginosus</name>
    <dbReference type="NCBI Taxonomy" id="429701"/>
    <lineage>
        <taxon>Eukaryota</taxon>
        <taxon>Viridiplantae</taxon>
        <taxon>Streptophyta</taxon>
        <taxon>Embryophyta</taxon>
        <taxon>Tracheophyta</taxon>
        <taxon>Spermatophyta</taxon>
        <taxon>Magnoliopsida</taxon>
        <taxon>eudicotyledons</taxon>
        <taxon>Gunneridae</taxon>
        <taxon>Pentapetalae</taxon>
        <taxon>asterids</taxon>
        <taxon>lamiids</taxon>
        <taxon>Lamiales</taxon>
        <taxon>Bignoniaceae</taxon>
        <taxon>Crescentiina</taxon>
        <taxon>Tabebuia alliance</taxon>
        <taxon>Handroanthus</taxon>
    </lineage>
</organism>
<keyword evidence="3" id="KW-1185">Reference proteome</keyword>
<protein>
    <submittedName>
        <fullName evidence="2">Uncharacterized protein</fullName>
    </submittedName>
</protein>
<gene>
    <name evidence="2" type="ORF">CDL12_20745</name>
</gene>
<accession>A0A2G9GN62</accession>
<dbReference type="AlphaFoldDB" id="A0A2G9GN62"/>
<sequence>MRPIVHITSTTLASYLLLNSIINESGQPFPDRPPETNICRSKSPHERSFIYANISMENLNSTRHLHKYPNKREKKRKKAVTISLAWIIVASIHGLQFNINQYIRNRLYIINITFFENCDPHKLSLKLHQQIANAQIYHDHLRRPAEISVAAWTFFDIFILFPNATAVYLALAECLVTHVVVDRFRLSVL</sequence>
<comment type="caution">
    <text evidence="2">The sequence shown here is derived from an EMBL/GenBank/DDBJ whole genome shotgun (WGS) entry which is preliminary data.</text>
</comment>
<keyword evidence="1" id="KW-0472">Membrane</keyword>
<keyword evidence="1" id="KW-0812">Transmembrane</keyword>
<feature type="transmembrane region" description="Helical" evidence="1">
    <location>
        <begin position="157"/>
        <end position="181"/>
    </location>
</feature>
<dbReference type="Proteomes" id="UP000231279">
    <property type="component" value="Unassembled WGS sequence"/>
</dbReference>
<keyword evidence="1" id="KW-1133">Transmembrane helix</keyword>
<evidence type="ECO:0000256" key="1">
    <source>
        <dbReference type="SAM" id="Phobius"/>
    </source>
</evidence>
<feature type="transmembrane region" description="Helical" evidence="1">
    <location>
        <begin position="79"/>
        <end position="99"/>
    </location>
</feature>
<dbReference type="EMBL" id="NKXS01004338">
    <property type="protein sequence ID" value="PIN06703.1"/>
    <property type="molecule type" value="Genomic_DNA"/>
</dbReference>
<name>A0A2G9GN62_9LAMI</name>
<evidence type="ECO:0000313" key="3">
    <source>
        <dbReference type="Proteomes" id="UP000231279"/>
    </source>
</evidence>
<proteinExistence type="predicted"/>
<reference evidence="3" key="1">
    <citation type="journal article" date="2018" name="Gigascience">
        <title>Genome assembly of the Pink Ipe (Handroanthus impetiginosus, Bignoniaceae), a highly valued, ecologically keystone Neotropical timber forest tree.</title>
        <authorList>
            <person name="Silva-Junior O.B."/>
            <person name="Grattapaglia D."/>
            <person name="Novaes E."/>
            <person name="Collevatti R.G."/>
        </authorList>
    </citation>
    <scope>NUCLEOTIDE SEQUENCE [LARGE SCALE GENOMIC DNA]</scope>
    <source>
        <strain evidence="3">cv. UFG-1</strain>
    </source>
</reference>